<dbReference type="EMBL" id="CM044701">
    <property type="protein sequence ID" value="KAI5681445.1"/>
    <property type="molecule type" value="Genomic_DNA"/>
</dbReference>
<comment type="caution">
    <text evidence="1">The sequence shown here is derived from an EMBL/GenBank/DDBJ whole genome shotgun (WGS) entry which is preliminary data.</text>
</comment>
<proteinExistence type="predicted"/>
<accession>A0ACC0C987</accession>
<evidence type="ECO:0000313" key="1">
    <source>
        <dbReference type="EMBL" id="KAI5681445.1"/>
    </source>
</evidence>
<organism evidence="1 2">
    <name type="scientific">Catharanthus roseus</name>
    <name type="common">Madagascar periwinkle</name>
    <name type="synonym">Vinca rosea</name>
    <dbReference type="NCBI Taxonomy" id="4058"/>
    <lineage>
        <taxon>Eukaryota</taxon>
        <taxon>Viridiplantae</taxon>
        <taxon>Streptophyta</taxon>
        <taxon>Embryophyta</taxon>
        <taxon>Tracheophyta</taxon>
        <taxon>Spermatophyta</taxon>
        <taxon>Magnoliopsida</taxon>
        <taxon>eudicotyledons</taxon>
        <taxon>Gunneridae</taxon>
        <taxon>Pentapetalae</taxon>
        <taxon>asterids</taxon>
        <taxon>lamiids</taxon>
        <taxon>Gentianales</taxon>
        <taxon>Apocynaceae</taxon>
        <taxon>Rauvolfioideae</taxon>
        <taxon>Vinceae</taxon>
        <taxon>Catharanthinae</taxon>
        <taxon>Catharanthus</taxon>
    </lineage>
</organism>
<gene>
    <name evidence="1" type="ORF">M9H77_02673</name>
</gene>
<dbReference type="Proteomes" id="UP001060085">
    <property type="component" value="Linkage Group LG01"/>
</dbReference>
<keyword evidence="2" id="KW-1185">Reference proteome</keyword>
<protein>
    <submittedName>
        <fullName evidence="1">Uncharacterized protein</fullName>
    </submittedName>
</protein>
<name>A0ACC0C987_CATRO</name>
<reference evidence="2" key="1">
    <citation type="journal article" date="2023" name="Nat. Plants">
        <title>Single-cell RNA sequencing provides a high-resolution roadmap for understanding the multicellular compartmentation of specialized metabolism.</title>
        <authorList>
            <person name="Sun S."/>
            <person name="Shen X."/>
            <person name="Li Y."/>
            <person name="Li Y."/>
            <person name="Wang S."/>
            <person name="Li R."/>
            <person name="Zhang H."/>
            <person name="Shen G."/>
            <person name="Guo B."/>
            <person name="Wei J."/>
            <person name="Xu J."/>
            <person name="St-Pierre B."/>
            <person name="Chen S."/>
            <person name="Sun C."/>
        </authorList>
    </citation>
    <scope>NUCLEOTIDE SEQUENCE [LARGE SCALE GENOMIC DNA]</scope>
</reference>
<evidence type="ECO:0000313" key="2">
    <source>
        <dbReference type="Proteomes" id="UP001060085"/>
    </source>
</evidence>
<sequence>MEEVPAHVHPGPIVPDVLSRQHEHRSGLIWSRDHETYYTDLQCRRFGRNLFQCYSMAPLVSQPLFRIQGEEGTIGSMDLRAFTGSETDDDLILRACGFIFLLIGGHLLPDFSRNLVHVRYLSLLEGSCARQHWRVYDRLGGLSLSTYLGVNQTDPLAPLGAIWRTSFDCSQLPTYTLVTYRDQLDFMPSDQFARAQMVPEACDTRLDLHQIQLKGNDHTYWGTKDGPAVVAEALSYPSDEYIRWNHLHLLHRWPCLRRKCRRLSGGVWSPSVPSCRRPRKHVQDRGVRGVKRGARRHPGRGVGGGRPPVPPAPERHEHVDPGHVEVERGERSGSGRPPVDPFDSPNLDMPSFSLGLTPADQSLPSGSGTLQTPLPPGLGFASFQAPYSTSYGFTGFGHPLFWAQPVHLHRISLYRRHLHLMKRSGRMTWMVYNVTD</sequence>